<sequence length="165" mass="18076">MPYPSLASLPDAVKALPKHGQEIYQKAFNAAFEQYDDEGKAAATAWAAVNISYKKSGDKWVAKEAIMPTKISDKERAGTLQTALIAQYGLQVETPIPGKVAVEEVYESDMVYSVDGQFYRSSYEIDEAGKAIFGEPEKVVGSTVFTPIESLQAKYAEVIQEAAKR</sequence>
<dbReference type="InterPro" id="IPR009317">
    <property type="entry name" value="ChaB"/>
</dbReference>
<dbReference type="EMBL" id="BARU01014222">
    <property type="protein sequence ID" value="GAH31714.1"/>
    <property type="molecule type" value="Genomic_DNA"/>
</dbReference>
<name>X1FQR8_9ZZZZ</name>
<accession>X1FQR8</accession>
<reference evidence="1" key="1">
    <citation type="journal article" date="2014" name="Front. Microbiol.">
        <title>High frequency of phylogenetically diverse reductive dehalogenase-homologous genes in deep subseafloor sedimentary metagenomes.</title>
        <authorList>
            <person name="Kawai M."/>
            <person name="Futagami T."/>
            <person name="Toyoda A."/>
            <person name="Takaki Y."/>
            <person name="Nishi S."/>
            <person name="Hori S."/>
            <person name="Arai W."/>
            <person name="Tsubouchi T."/>
            <person name="Morono Y."/>
            <person name="Uchiyama I."/>
            <person name="Ito T."/>
            <person name="Fujiyama A."/>
            <person name="Inagaki F."/>
            <person name="Takami H."/>
        </authorList>
    </citation>
    <scope>NUCLEOTIDE SEQUENCE</scope>
    <source>
        <strain evidence="1">Expedition CK06-06</strain>
    </source>
</reference>
<evidence type="ECO:0000313" key="1">
    <source>
        <dbReference type="EMBL" id="GAH31714.1"/>
    </source>
</evidence>
<gene>
    <name evidence="1" type="ORF">S03H2_25229</name>
</gene>
<organism evidence="1">
    <name type="scientific">marine sediment metagenome</name>
    <dbReference type="NCBI Taxonomy" id="412755"/>
    <lineage>
        <taxon>unclassified sequences</taxon>
        <taxon>metagenomes</taxon>
        <taxon>ecological metagenomes</taxon>
    </lineage>
</organism>
<dbReference type="Gene3D" id="1.10.1740.70">
    <property type="entry name" value="ChaB"/>
    <property type="match status" value="1"/>
</dbReference>
<comment type="caution">
    <text evidence="1">The sequence shown here is derived from an EMBL/GenBank/DDBJ whole genome shotgun (WGS) entry which is preliminary data.</text>
</comment>
<feature type="non-terminal residue" evidence="1">
    <location>
        <position position="165"/>
    </location>
</feature>
<proteinExistence type="predicted"/>
<protein>
    <submittedName>
        <fullName evidence="1">Uncharacterized protein</fullName>
    </submittedName>
</protein>
<dbReference type="SUPFAM" id="SSF140376">
    <property type="entry name" value="ChaB-like"/>
    <property type="match status" value="1"/>
</dbReference>
<dbReference type="AlphaFoldDB" id="X1FQR8"/>
<dbReference type="InterPro" id="IPR037205">
    <property type="entry name" value="ChaB_sf"/>
</dbReference>
<dbReference type="Pfam" id="PF06150">
    <property type="entry name" value="ChaB"/>
    <property type="match status" value="1"/>
</dbReference>